<reference evidence="1" key="1">
    <citation type="submission" date="2014-09" db="EMBL/GenBank/DDBJ databases">
        <authorList>
            <person name="Magalhaes I.L.F."/>
            <person name="Oliveira U."/>
            <person name="Santos F.R."/>
            <person name="Vidigal T.H.D.A."/>
            <person name="Brescovit A.D."/>
            <person name="Santos A.J."/>
        </authorList>
    </citation>
    <scope>NUCLEOTIDE SEQUENCE</scope>
    <source>
        <tissue evidence="1">Shoot tissue taken approximately 20 cm above the soil surface</tissue>
    </source>
</reference>
<reference evidence="1" key="2">
    <citation type="journal article" date="2015" name="Data Brief">
        <title>Shoot transcriptome of the giant reed, Arundo donax.</title>
        <authorList>
            <person name="Barrero R.A."/>
            <person name="Guerrero F.D."/>
            <person name="Moolhuijzen P."/>
            <person name="Goolsby J.A."/>
            <person name="Tidwell J."/>
            <person name="Bellgard S.E."/>
            <person name="Bellgard M.I."/>
        </authorList>
    </citation>
    <scope>NUCLEOTIDE SEQUENCE</scope>
    <source>
        <tissue evidence="1">Shoot tissue taken approximately 20 cm above the soil surface</tissue>
    </source>
</reference>
<evidence type="ECO:0000313" key="1">
    <source>
        <dbReference type="EMBL" id="JAE31164.1"/>
    </source>
</evidence>
<proteinExistence type="predicted"/>
<sequence>MWFKSYVGCTIHFTSLKGYFTNMKIYLN</sequence>
<organism evidence="1">
    <name type="scientific">Arundo donax</name>
    <name type="common">Giant reed</name>
    <name type="synonym">Donax arundinaceus</name>
    <dbReference type="NCBI Taxonomy" id="35708"/>
    <lineage>
        <taxon>Eukaryota</taxon>
        <taxon>Viridiplantae</taxon>
        <taxon>Streptophyta</taxon>
        <taxon>Embryophyta</taxon>
        <taxon>Tracheophyta</taxon>
        <taxon>Spermatophyta</taxon>
        <taxon>Magnoliopsida</taxon>
        <taxon>Liliopsida</taxon>
        <taxon>Poales</taxon>
        <taxon>Poaceae</taxon>
        <taxon>PACMAD clade</taxon>
        <taxon>Arundinoideae</taxon>
        <taxon>Arundineae</taxon>
        <taxon>Arundo</taxon>
    </lineage>
</organism>
<name>A0A0A9H5V3_ARUDO</name>
<dbReference type="AlphaFoldDB" id="A0A0A9H5V3"/>
<protein>
    <submittedName>
        <fullName evidence="1">Uncharacterized protein</fullName>
    </submittedName>
</protein>
<dbReference type="EMBL" id="GBRH01166732">
    <property type="protein sequence ID" value="JAE31164.1"/>
    <property type="molecule type" value="Transcribed_RNA"/>
</dbReference>
<accession>A0A0A9H5V3</accession>